<dbReference type="PROSITE" id="PS50013">
    <property type="entry name" value="CHROMO_2"/>
    <property type="match status" value="1"/>
</dbReference>
<sequence>MSFDWDIPTDPSLSPQATENARNFVQRIERVWKETPEAVKHAQGLQRTQADKHRREVDFDVGDIVFVTTRHWGLDRPSRKLSDQSSGPYKIIAKEGHAFRLELPPSIKIHPVFSPSKLRRASKTDPLTSQIEDPRPPVMVNDQQEWEVEEVLRSRLYYRKLQYKVKWLGHDKDDTWYYAADFKNAPLKLFDFHRRYPDSPGPPKNLQTWLAAAENDKFVVDHADDNAPESRGEPR</sequence>
<dbReference type="Pfam" id="PF24626">
    <property type="entry name" value="SH3_Tf2-1"/>
    <property type="match status" value="1"/>
</dbReference>
<dbReference type="InterPro" id="IPR000953">
    <property type="entry name" value="Chromo/chromo_shadow_dom"/>
</dbReference>
<evidence type="ECO:0000259" key="3">
    <source>
        <dbReference type="PROSITE" id="PS50013"/>
    </source>
</evidence>
<dbReference type="InterPro" id="IPR056924">
    <property type="entry name" value="SH3_Tf2-1"/>
</dbReference>
<evidence type="ECO:0000256" key="2">
    <source>
        <dbReference type="SAM" id="MobiDB-lite"/>
    </source>
</evidence>
<name>A0A1V6PM35_PENDC</name>
<protein>
    <recommendedName>
        <fullName evidence="3">Chromo domain-containing protein</fullName>
    </recommendedName>
</protein>
<evidence type="ECO:0000256" key="1">
    <source>
        <dbReference type="ARBA" id="ARBA00011353"/>
    </source>
</evidence>
<dbReference type="OrthoDB" id="4364638at2759"/>
<dbReference type="CDD" id="cd00024">
    <property type="entry name" value="CD_CSD"/>
    <property type="match status" value="1"/>
</dbReference>
<comment type="caution">
    <text evidence="4">The sequence shown here is derived from an EMBL/GenBank/DDBJ whole genome shotgun (WGS) entry which is preliminary data.</text>
</comment>
<reference evidence="5" key="1">
    <citation type="journal article" date="2017" name="Nat. Microbiol.">
        <title>Global analysis of biosynthetic gene clusters reveals vast potential of secondary metabolite production in Penicillium species.</title>
        <authorList>
            <person name="Nielsen J.C."/>
            <person name="Grijseels S."/>
            <person name="Prigent S."/>
            <person name="Ji B."/>
            <person name="Dainat J."/>
            <person name="Nielsen K.F."/>
            <person name="Frisvad J.C."/>
            <person name="Workman M."/>
            <person name="Nielsen J."/>
        </authorList>
    </citation>
    <scope>NUCLEOTIDE SEQUENCE [LARGE SCALE GENOMIC DNA]</scope>
    <source>
        <strain evidence="5">IBT 11843</strain>
    </source>
</reference>
<accession>A0A1V6PM35</accession>
<feature type="domain" description="Chromo" evidence="3">
    <location>
        <begin position="146"/>
        <end position="204"/>
    </location>
</feature>
<dbReference type="OMA" id="LHHESIN"/>
<evidence type="ECO:0000313" key="4">
    <source>
        <dbReference type="EMBL" id="OQD77732.1"/>
    </source>
</evidence>
<evidence type="ECO:0000313" key="5">
    <source>
        <dbReference type="Proteomes" id="UP000191522"/>
    </source>
</evidence>
<dbReference type="Proteomes" id="UP000191522">
    <property type="component" value="Unassembled WGS sequence"/>
</dbReference>
<dbReference type="Gene3D" id="2.40.50.40">
    <property type="match status" value="1"/>
</dbReference>
<dbReference type="EMBL" id="MDYL01000002">
    <property type="protein sequence ID" value="OQD77732.1"/>
    <property type="molecule type" value="Genomic_DNA"/>
</dbReference>
<dbReference type="SUPFAM" id="SSF54160">
    <property type="entry name" value="Chromo domain-like"/>
    <property type="match status" value="1"/>
</dbReference>
<proteinExistence type="predicted"/>
<dbReference type="STRING" id="69771.A0A1V6PM35"/>
<feature type="region of interest" description="Disordered" evidence="2">
    <location>
        <begin position="1"/>
        <end position="20"/>
    </location>
</feature>
<comment type="subunit">
    <text evidence="1">Component of the NuA4 histone acetyltransferase complex.</text>
</comment>
<dbReference type="InterPro" id="IPR016197">
    <property type="entry name" value="Chromo-like_dom_sf"/>
</dbReference>
<feature type="compositionally biased region" description="Polar residues" evidence="2">
    <location>
        <begin position="11"/>
        <end position="20"/>
    </location>
</feature>
<gene>
    <name evidence="4" type="ORF">PENDEC_c002G06014</name>
</gene>
<organism evidence="4 5">
    <name type="scientific">Penicillium decumbens</name>
    <dbReference type="NCBI Taxonomy" id="69771"/>
    <lineage>
        <taxon>Eukaryota</taxon>
        <taxon>Fungi</taxon>
        <taxon>Dikarya</taxon>
        <taxon>Ascomycota</taxon>
        <taxon>Pezizomycotina</taxon>
        <taxon>Eurotiomycetes</taxon>
        <taxon>Eurotiomycetidae</taxon>
        <taxon>Eurotiales</taxon>
        <taxon>Aspergillaceae</taxon>
        <taxon>Penicillium</taxon>
    </lineage>
</organism>
<dbReference type="GO" id="GO:0006338">
    <property type="term" value="P:chromatin remodeling"/>
    <property type="evidence" value="ECO:0007669"/>
    <property type="project" value="UniProtKB-ARBA"/>
</dbReference>
<keyword evidence="5" id="KW-1185">Reference proteome</keyword>
<dbReference type="AlphaFoldDB" id="A0A1V6PM35"/>